<evidence type="ECO:0000313" key="2">
    <source>
        <dbReference type="EMBL" id="ORC85416.1"/>
    </source>
</evidence>
<organism evidence="2 3">
    <name type="scientific">Trypanosoma theileri</name>
    <dbReference type="NCBI Taxonomy" id="67003"/>
    <lineage>
        <taxon>Eukaryota</taxon>
        <taxon>Discoba</taxon>
        <taxon>Euglenozoa</taxon>
        <taxon>Kinetoplastea</taxon>
        <taxon>Metakinetoplastina</taxon>
        <taxon>Trypanosomatida</taxon>
        <taxon>Trypanosomatidae</taxon>
        <taxon>Trypanosoma</taxon>
    </lineage>
</organism>
<evidence type="ECO:0000313" key="3">
    <source>
        <dbReference type="Proteomes" id="UP000192257"/>
    </source>
</evidence>
<dbReference type="GeneID" id="39988993"/>
<proteinExistence type="predicted"/>
<accession>A0A1X0NL40</accession>
<dbReference type="AlphaFoldDB" id="A0A1X0NL40"/>
<comment type="caution">
    <text evidence="2">The sequence shown here is derived from an EMBL/GenBank/DDBJ whole genome shotgun (WGS) entry which is preliminary data.</text>
</comment>
<sequence>MAQGPLPKIHCEKKKKLCRDFLVLESKKKCEGALRLWGWKWLRGFRGRFAGVGNLLSKPRPWRQNAPLTSRSHPRSFRHDTKPRLLPHKTARLDNDAFAETRRRDVPARRRREKKKPERFRHSRGSSMKPPNAFRPIAPTIIKKILA</sequence>
<reference evidence="2 3" key="1">
    <citation type="submission" date="2017-03" db="EMBL/GenBank/DDBJ databases">
        <title>An alternative strategy for trypanosome survival in the mammalian bloodstream revealed through genome and transcriptome analysis of the ubiquitous bovine parasite Trypanosoma (Megatrypanum) theileri.</title>
        <authorList>
            <person name="Kelly S."/>
            <person name="Ivens A."/>
            <person name="Mott A."/>
            <person name="O'Neill E."/>
            <person name="Emms D."/>
            <person name="Macleod O."/>
            <person name="Voorheis P."/>
            <person name="Matthews J."/>
            <person name="Matthews K."/>
            <person name="Carrington M."/>
        </authorList>
    </citation>
    <scope>NUCLEOTIDE SEQUENCE [LARGE SCALE GENOMIC DNA]</scope>
    <source>
        <strain evidence="2">Edinburgh</strain>
    </source>
</reference>
<name>A0A1X0NL40_9TRYP</name>
<dbReference type="EMBL" id="NBCO01000035">
    <property type="protein sequence ID" value="ORC85416.1"/>
    <property type="molecule type" value="Genomic_DNA"/>
</dbReference>
<dbReference type="VEuPathDB" id="TriTrypDB:TM35_000351600"/>
<feature type="compositionally biased region" description="Basic and acidic residues" evidence="1">
    <location>
        <begin position="91"/>
        <end position="108"/>
    </location>
</feature>
<evidence type="ECO:0000256" key="1">
    <source>
        <dbReference type="SAM" id="MobiDB-lite"/>
    </source>
</evidence>
<feature type="region of interest" description="Disordered" evidence="1">
    <location>
        <begin position="59"/>
        <end position="134"/>
    </location>
</feature>
<protein>
    <submittedName>
        <fullName evidence="2">Uncharacterized protein</fullName>
    </submittedName>
</protein>
<keyword evidence="3" id="KW-1185">Reference proteome</keyword>
<dbReference type="Proteomes" id="UP000192257">
    <property type="component" value="Unassembled WGS sequence"/>
</dbReference>
<feature type="compositionally biased region" description="Basic residues" evidence="1">
    <location>
        <begin position="109"/>
        <end position="124"/>
    </location>
</feature>
<gene>
    <name evidence="2" type="ORF">TM35_000351600</name>
</gene>
<dbReference type="RefSeq" id="XP_028879482.1">
    <property type="nucleotide sequence ID" value="XM_029029213.1"/>
</dbReference>